<accession>A0A150G2T5</accession>
<sequence>MTITQYEEKIEHMERHLVSLQQQNSALYQLNIQQAASVAQVQRLAYNNGQRDAGILITNKLLNVQQELLQQLPDPSASPATCPGSDSSAWGNAPAHFPGGTGGPGGGPQHFPGGTGGPGGGPQHFPGGTEGPGGGPQHPDNATMPASYTAGAFAAAGASAQPPHSMAPVGVSAAAASTESAAFYGGPSGVVHPGPPMPPATASNVNQPGLSHLPPLPPPPAAGGQQLGSALSSDSAHFATSNSGALQYNPGSFLPTDNAFSMPSAAGANAGREGRGGFTQQAP</sequence>
<feature type="region of interest" description="Disordered" evidence="1">
    <location>
        <begin position="194"/>
        <end position="283"/>
    </location>
</feature>
<feature type="compositionally biased region" description="Low complexity" evidence="1">
    <location>
        <begin position="222"/>
        <end position="236"/>
    </location>
</feature>
<organism evidence="2 3">
    <name type="scientific">Gonium pectorale</name>
    <name type="common">Green alga</name>
    <dbReference type="NCBI Taxonomy" id="33097"/>
    <lineage>
        <taxon>Eukaryota</taxon>
        <taxon>Viridiplantae</taxon>
        <taxon>Chlorophyta</taxon>
        <taxon>core chlorophytes</taxon>
        <taxon>Chlorophyceae</taxon>
        <taxon>CS clade</taxon>
        <taxon>Chlamydomonadales</taxon>
        <taxon>Volvocaceae</taxon>
        <taxon>Gonium</taxon>
    </lineage>
</organism>
<feature type="compositionally biased region" description="Polar residues" evidence="1">
    <location>
        <begin position="238"/>
        <end position="250"/>
    </location>
</feature>
<dbReference type="EMBL" id="LSYV01000080">
    <property type="protein sequence ID" value="KXZ43825.1"/>
    <property type="molecule type" value="Genomic_DNA"/>
</dbReference>
<protein>
    <submittedName>
        <fullName evidence="2">Uncharacterized protein</fullName>
    </submittedName>
</protein>
<proteinExistence type="predicted"/>
<dbReference type="Proteomes" id="UP000075714">
    <property type="component" value="Unassembled WGS sequence"/>
</dbReference>
<comment type="caution">
    <text evidence="2">The sequence shown here is derived from an EMBL/GenBank/DDBJ whole genome shotgun (WGS) entry which is preliminary data.</text>
</comment>
<feature type="region of interest" description="Disordered" evidence="1">
    <location>
        <begin position="73"/>
        <end position="145"/>
    </location>
</feature>
<evidence type="ECO:0000256" key="1">
    <source>
        <dbReference type="SAM" id="MobiDB-lite"/>
    </source>
</evidence>
<keyword evidence="3" id="KW-1185">Reference proteome</keyword>
<gene>
    <name evidence="2" type="ORF">GPECTOR_79g104</name>
</gene>
<dbReference type="AlphaFoldDB" id="A0A150G2T5"/>
<name>A0A150G2T5_GONPE</name>
<feature type="compositionally biased region" description="Gly residues" evidence="1">
    <location>
        <begin position="99"/>
        <end position="136"/>
    </location>
</feature>
<reference evidence="3" key="1">
    <citation type="journal article" date="2016" name="Nat. Commun.">
        <title>The Gonium pectorale genome demonstrates co-option of cell cycle regulation during the evolution of multicellularity.</title>
        <authorList>
            <person name="Hanschen E.R."/>
            <person name="Marriage T.N."/>
            <person name="Ferris P.J."/>
            <person name="Hamaji T."/>
            <person name="Toyoda A."/>
            <person name="Fujiyama A."/>
            <person name="Neme R."/>
            <person name="Noguchi H."/>
            <person name="Minakuchi Y."/>
            <person name="Suzuki M."/>
            <person name="Kawai-Toyooka H."/>
            <person name="Smith D.R."/>
            <person name="Sparks H."/>
            <person name="Anderson J."/>
            <person name="Bakaric R."/>
            <person name="Luria V."/>
            <person name="Karger A."/>
            <person name="Kirschner M.W."/>
            <person name="Durand P.M."/>
            <person name="Michod R.E."/>
            <person name="Nozaki H."/>
            <person name="Olson B.J."/>
        </authorList>
    </citation>
    <scope>NUCLEOTIDE SEQUENCE [LARGE SCALE GENOMIC DNA]</scope>
    <source>
        <strain evidence="3">NIES-2863</strain>
    </source>
</reference>
<evidence type="ECO:0000313" key="3">
    <source>
        <dbReference type="Proteomes" id="UP000075714"/>
    </source>
</evidence>
<evidence type="ECO:0000313" key="2">
    <source>
        <dbReference type="EMBL" id="KXZ43825.1"/>
    </source>
</evidence>